<organism evidence="2 3">
    <name type="scientific">Alectoria fallacina</name>
    <dbReference type="NCBI Taxonomy" id="1903189"/>
    <lineage>
        <taxon>Eukaryota</taxon>
        <taxon>Fungi</taxon>
        <taxon>Dikarya</taxon>
        <taxon>Ascomycota</taxon>
        <taxon>Pezizomycotina</taxon>
        <taxon>Lecanoromycetes</taxon>
        <taxon>OSLEUM clade</taxon>
        <taxon>Lecanoromycetidae</taxon>
        <taxon>Lecanorales</taxon>
        <taxon>Lecanorineae</taxon>
        <taxon>Parmeliaceae</taxon>
        <taxon>Alectoria</taxon>
    </lineage>
</organism>
<feature type="region of interest" description="Disordered" evidence="1">
    <location>
        <begin position="289"/>
        <end position="318"/>
    </location>
</feature>
<comment type="caution">
    <text evidence="2">The sequence shown here is derived from an EMBL/GenBank/DDBJ whole genome shotgun (WGS) entry which is preliminary data.</text>
</comment>
<feature type="region of interest" description="Disordered" evidence="1">
    <location>
        <begin position="1"/>
        <end position="25"/>
    </location>
</feature>
<gene>
    <name evidence="2" type="ORF">ALECFALPRED_001881</name>
</gene>
<sequence length="318" mass="36117">MSSKAPSTPVWAKHSKRARSGKPRLPTELESMVLDTFHDVHNPEDLTWLWVGGRHVSRHFRSEVERILKTVFLPETILRCNLGFHIQCWDVFTSELFEGHAGCHTSMLSMRGYENETPDFTLDRFSDDQTIEPSSSLVGAPVFSIQVREVANDTGLPNLQIDGKEDGISFDWKGMLDQIMGEEHIFNTILAQRLGWHLYPGEDFPNLLETHRKLARRSRLQRECRVKYCSNILDHYTHDKVLALPTLQKLRLAASGSKSTHSDNNNDKNLGGYTRQKILDELPNDAIIYSGNSNPGRTPGSIPRGILTDRDYCHSPNP</sequence>
<feature type="compositionally biased region" description="Basic and acidic residues" evidence="1">
    <location>
        <begin position="307"/>
        <end position="318"/>
    </location>
</feature>
<keyword evidence="3" id="KW-1185">Reference proteome</keyword>
<evidence type="ECO:0000313" key="3">
    <source>
        <dbReference type="Proteomes" id="UP000664203"/>
    </source>
</evidence>
<dbReference type="Proteomes" id="UP000664203">
    <property type="component" value="Unassembled WGS sequence"/>
</dbReference>
<dbReference type="OrthoDB" id="2997776at2759"/>
<protein>
    <submittedName>
        <fullName evidence="2">Uncharacterized protein</fullName>
    </submittedName>
</protein>
<evidence type="ECO:0000256" key="1">
    <source>
        <dbReference type="SAM" id="MobiDB-lite"/>
    </source>
</evidence>
<evidence type="ECO:0000313" key="2">
    <source>
        <dbReference type="EMBL" id="CAF9921806.1"/>
    </source>
</evidence>
<feature type="compositionally biased region" description="Basic residues" evidence="1">
    <location>
        <begin position="13"/>
        <end position="22"/>
    </location>
</feature>
<dbReference type="EMBL" id="CAJPDR010000149">
    <property type="protein sequence ID" value="CAF9921806.1"/>
    <property type="molecule type" value="Genomic_DNA"/>
</dbReference>
<accession>A0A8H3F9A5</accession>
<dbReference type="AlphaFoldDB" id="A0A8H3F9A5"/>
<name>A0A8H3F9A5_9LECA</name>
<reference evidence="2" key="1">
    <citation type="submission" date="2021-03" db="EMBL/GenBank/DDBJ databases">
        <authorList>
            <person name="Tagirdzhanova G."/>
        </authorList>
    </citation>
    <scope>NUCLEOTIDE SEQUENCE</scope>
</reference>
<proteinExistence type="predicted"/>